<proteinExistence type="predicted"/>
<feature type="non-terminal residue" evidence="1">
    <location>
        <position position="104"/>
    </location>
</feature>
<protein>
    <submittedName>
        <fullName evidence="1">Uncharacterized protein</fullName>
    </submittedName>
</protein>
<organism evidence="1 2">
    <name type="scientific">Autumnicola edwardsiae</name>
    <dbReference type="NCBI Taxonomy" id="3075594"/>
    <lineage>
        <taxon>Bacteria</taxon>
        <taxon>Pseudomonadati</taxon>
        <taxon>Bacteroidota</taxon>
        <taxon>Flavobacteriia</taxon>
        <taxon>Flavobacteriales</taxon>
        <taxon>Flavobacteriaceae</taxon>
        <taxon>Autumnicola</taxon>
    </lineage>
</organism>
<sequence length="104" mass="11968">MVRKKKVQNEIANFNIEGSSIKGQVKGIRESLKGISEVDQKTIDKKSRFELEKTIIENTESELTLFDSKTDELIKLLKLYPEPIEPFLDDVENKDLISKLDTEI</sequence>
<evidence type="ECO:0000313" key="2">
    <source>
        <dbReference type="Proteomes" id="UP001248819"/>
    </source>
</evidence>
<reference evidence="1 2" key="1">
    <citation type="submission" date="2023-09" db="EMBL/GenBank/DDBJ databases">
        <authorList>
            <person name="Rey-Velasco X."/>
        </authorList>
    </citation>
    <scope>NUCLEOTIDE SEQUENCE [LARGE SCALE GENOMIC DNA]</scope>
    <source>
        <strain evidence="1 2">F297</strain>
    </source>
</reference>
<evidence type="ECO:0000313" key="1">
    <source>
        <dbReference type="EMBL" id="MDT0652016.1"/>
    </source>
</evidence>
<comment type="caution">
    <text evidence="1">The sequence shown here is derived from an EMBL/GenBank/DDBJ whole genome shotgun (WGS) entry which is preliminary data.</text>
</comment>
<name>A0ABU3D0K5_9FLAO</name>
<dbReference type="EMBL" id="JAVRHP010000329">
    <property type="protein sequence ID" value="MDT0652016.1"/>
    <property type="molecule type" value="Genomic_DNA"/>
</dbReference>
<accession>A0ABU3D0K5</accession>
<keyword evidence="2" id="KW-1185">Reference proteome</keyword>
<gene>
    <name evidence="1" type="ORF">RM529_17890</name>
</gene>
<dbReference type="Proteomes" id="UP001248819">
    <property type="component" value="Unassembled WGS sequence"/>
</dbReference>